<dbReference type="Gene3D" id="3.30.360.10">
    <property type="entry name" value="Dihydrodipicolinate Reductase, domain 2"/>
    <property type="match status" value="1"/>
</dbReference>
<dbReference type="EC" id="1.1.1.3" evidence="4"/>
<dbReference type="Pfam" id="PF00742">
    <property type="entry name" value="Homoserine_dh"/>
    <property type="match status" value="1"/>
</dbReference>
<comment type="pathway">
    <text evidence="2">Amino-acid biosynthesis; L-methionine biosynthesis via de novo pathway; L-homoserine from L-aspartate: step 3/3.</text>
</comment>
<dbReference type="InterPro" id="IPR036291">
    <property type="entry name" value="NAD(P)-bd_dom_sf"/>
</dbReference>
<dbReference type="InterPro" id="IPR022697">
    <property type="entry name" value="HDH_short"/>
</dbReference>
<sequence length="342" mass="37781">MKKETISIGILGLGTVGQGTLKILWENKEFIEQKIYPKKIVLKKLADKDKNKILPDKNLYKIFTDSAQEVVADPEIDIAVETIGGFEPAKSLIIQTLKSGKHVVTANKEVIAKAGYEILKLARENKVYFLFEASVASAIPIIGALSHSLTSYKLKEIIGILNGTTNYILTKMSEENKDYEGALKEAKDKGYAEANPGKDIDGFDSFNKIFILSAIAFRAKIDPDDIYYEGIRNISRLDIEYARELGYTVKLLALARNTGSDLDIRVHPALIPKKHTLANIGGAYNGILVRGGDFGDLTFSGLGAGALPAGSMIVSDIVEIIKNYDNYHNQYNCFEKKRSRIL</sequence>
<dbReference type="SUPFAM" id="SSF55347">
    <property type="entry name" value="Glyceraldehyde-3-phosphate dehydrogenase-like, C-terminal domain"/>
    <property type="match status" value="1"/>
</dbReference>
<comment type="similarity">
    <text evidence="3">Belongs to the homoserine dehydrogenase family.</text>
</comment>
<feature type="domain" description="Aspartate/homoserine dehydrogenase NAD-binding" evidence="11">
    <location>
        <begin position="12"/>
        <end position="132"/>
    </location>
</feature>
<dbReference type="PIRSF" id="PIRSF036497">
    <property type="entry name" value="HDH_short"/>
    <property type="match status" value="1"/>
</dbReference>
<protein>
    <recommendedName>
        <fullName evidence="5">Homoserine dehydrogenase</fullName>
        <ecNumber evidence="4">1.1.1.3</ecNumber>
    </recommendedName>
</protein>
<dbReference type="FunFam" id="3.30.360.10:FF:000005">
    <property type="entry name" value="Homoserine dehydrogenase"/>
    <property type="match status" value="1"/>
</dbReference>
<accession>X1DKU3</accession>
<evidence type="ECO:0000259" key="10">
    <source>
        <dbReference type="Pfam" id="PF00742"/>
    </source>
</evidence>
<dbReference type="NCBIfam" id="NF004976">
    <property type="entry name" value="PRK06349.1"/>
    <property type="match status" value="1"/>
</dbReference>
<evidence type="ECO:0000256" key="3">
    <source>
        <dbReference type="ARBA" id="ARBA00006753"/>
    </source>
</evidence>
<feature type="domain" description="Homoserine dehydrogenase catalytic" evidence="10">
    <location>
        <begin position="140"/>
        <end position="318"/>
    </location>
</feature>
<dbReference type="PROSITE" id="PS01042">
    <property type="entry name" value="HOMOSER_DHGENASE"/>
    <property type="match status" value="1"/>
</dbReference>
<dbReference type="GO" id="GO:0004412">
    <property type="term" value="F:homoserine dehydrogenase activity"/>
    <property type="evidence" value="ECO:0007669"/>
    <property type="project" value="UniProtKB-EC"/>
</dbReference>
<evidence type="ECO:0000259" key="11">
    <source>
        <dbReference type="Pfam" id="PF03447"/>
    </source>
</evidence>
<evidence type="ECO:0000256" key="7">
    <source>
        <dbReference type="ARBA" id="ARBA00022697"/>
    </source>
</evidence>
<proteinExistence type="inferred from homology"/>
<dbReference type="GO" id="GO:0009086">
    <property type="term" value="P:methionine biosynthetic process"/>
    <property type="evidence" value="ECO:0007669"/>
    <property type="project" value="UniProtKB-KW"/>
</dbReference>
<dbReference type="GO" id="GO:0009088">
    <property type="term" value="P:threonine biosynthetic process"/>
    <property type="evidence" value="ECO:0007669"/>
    <property type="project" value="UniProtKB-UniPathway"/>
</dbReference>
<keyword evidence="6" id="KW-0028">Amino-acid biosynthesis</keyword>
<organism evidence="12">
    <name type="scientific">marine sediment metagenome</name>
    <dbReference type="NCBI Taxonomy" id="412755"/>
    <lineage>
        <taxon>unclassified sequences</taxon>
        <taxon>metagenomes</taxon>
        <taxon>ecological metagenomes</taxon>
    </lineage>
</organism>
<name>X1DKU3_9ZZZZ</name>
<comment type="caution">
    <text evidence="12">The sequence shown here is derived from an EMBL/GenBank/DDBJ whole genome shotgun (WGS) entry which is preliminary data.</text>
</comment>
<feature type="non-terminal residue" evidence="12">
    <location>
        <position position="342"/>
    </location>
</feature>
<evidence type="ECO:0000256" key="5">
    <source>
        <dbReference type="ARBA" id="ARBA00013376"/>
    </source>
</evidence>
<evidence type="ECO:0000256" key="6">
    <source>
        <dbReference type="ARBA" id="ARBA00022605"/>
    </source>
</evidence>
<keyword evidence="7" id="KW-0791">Threonine biosynthesis</keyword>
<reference evidence="12" key="1">
    <citation type="journal article" date="2014" name="Front. Microbiol.">
        <title>High frequency of phylogenetically diverse reductive dehalogenase-homologous genes in deep subseafloor sedimentary metagenomes.</title>
        <authorList>
            <person name="Kawai M."/>
            <person name="Futagami T."/>
            <person name="Toyoda A."/>
            <person name="Takaki Y."/>
            <person name="Nishi S."/>
            <person name="Hori S."/>
            <person name="Arai W."/>
            <person name="Tsubouchi T."/>
            <person name="Morono Y."/>
            <person name="Uchiyama I."/>
            <person name="Ito T."/>
            <person name="Fujiyama A."/>
            <person name="Inagaki F."/>
            <person name="Takami H."/>
        </authorList>
    </citation>
    <scope>NUCLEOTIDE SEQUENCE</scope>
    <source>
        <strain evidence="12">Expedition CK06-06</strain>
    </source>
</reference>
<dbReference type="EMBL" id="BARU01000506">
    <property type="protein sequence ID" value="GAH21496.1"/>
    <property type="molecule type" value="Genomic_DNA"/>
</dbReference>
<keyword evidence="9" id="KW-0486">Methionine biosynthesis</keyword>
<dbReference type="UniPathway" id="UPA00050">
    <property type="reaction ID" value="UER00063"/>
</dbReference>
<dbReference type="Pfam" id="PF03447">
    <property type="entry name" value="NAD_binding_3"/>
    <property type="match status" value="1"/>
</dbReference>
<evidence type="ECO:0000313" key="12">
    <source>
        <dbReference type="EMBL" id="GAH21496.1"/>
    </source>
</evidence>
<dbReference type="InterPro" id="IPR019811">
    <property type="entry name" value="HDH_CS"/>
</dbReference>
<keyword evidence="8" id="KW-0560">Oxidoreductase</keyword>
<gene>
    <name evidence="12" type="ORF">S03H2_01671</name>
</gene>
<dbReference type="InterPro" id="IPR001342">
    <property type="entry name" value="HDH_cat"/>
</dbReference>
<evidence type="ECO:0000256" key="9">
    <source>
        <dbReference type="ARBA" id="ARBA00023167"/>
    </source>
</evidence>
<dbReference type="AlphaFoldDB" id="X1DKU3"/>
<dbReference type="UniPathway" id="UPA00051">
    <property type="reaction ID" value="UER00465"/>
</dbReference>
<dbReference type="PANTHER" id="PTHR43331">
    <property type="entry name" value="HOMOSERINE DEHYDROGENASE"/>
    <property type="match status" value="1"/>
</dbReference>
<dbReference type="SUPFAM" id="SSF51735">
    <property type="entry name" value="NAD(P)-binding Rossmann-fold domains"/>
    <property type="match status" value="1"/>
</dbReference>
<dbReference type="GO" id="GO:0050661">
    <property type="term" value="F:NADP binding"/>
    <property type="evidence" value="ECO:0007669"/>
    <property type="project" value="InterPro"/>
</dbReference>
<dbReference type="InterPro" id="IPR005106">
    <property type="entry name" value="Asp/hSer_DH_NAD-bd"/>
</dbReference>
<dbReference type="Gene3D" id="3.40.50.720">
    <property type="entry name" value="NAD(P)-binding Rossmann-like Domain"/>
    <property type="match status" value="1"/>
</dbReference>
<evidence type="ECO:0000256" key="8">
    <source>
        <dbReference type="ARBA" id="ARBA00023002"/>
    </source>
</evidence>
<evidence type="ECO:0000256" key="4">
    <source>
        <dbReference type="ARBA" id="ARBA00013213"/>
    </source>
</evidence>
<comment type="pathway">
    <text evidence="1">Amino-acid biosynthesis; L-threonine biosynthesis; L-threonine from L-aspartate: step 3/5.</text>
</comment>
<evidence type="ECO:0000256" key="2">
    <source>
        <dbReference type="ARBA" id="ARBA00005062"/>
    </source>
</evidence>
<evidence type="ECO:0000256" key="1">
    <source>
        <dbReference type="ARBA" id="ARBA00005056"/>
    </source>
</evidence>
<dbReference type="PANTHER" id="PTHR43331:SF1">
    <property type="entry name" value="HOMOSERINE DEHYDROGENASE"/>
    <property type="match status" value="1"/>
</dbReference>